<proteinExistence type="predicted"/>
<reference evidence="1 2" key="1">
    <citation type="submission" date="2018-03" db="EMBL/GenBank/DDBJ databases">
        <title>The uncultured portion of the human microbiome is neutrally assembled.</title>
        <authorList>
            <person name="Jeraldo P."/>
            <person name="Boardman L."/>
            <person name="White B.A."/>
            <person name="Nelson H."/>
            <person name="Goldenfeld N."/>
            <person name="Chia N."/>
        </authorList>
    </citation>
    <scope>NUCLEOTIDE SEQUENCE [LARGE SCALE GENOMIC DNA]</scope>
    <source>
        <strain evidence="1">CIM:MAG 903</strain>
    </source>
</reference>
<name>A0A316MTM0_9CLOT</name>
<gene>
    <name evidence="1" type="ORF">DBY38_00310</name>
</gene>
<evidence type="ECO:0000313" key="1">
    <source>
        <dbReference type="EMBL" id="PWL55770.1"/>
    </source>
</evidence>
<accession>A0A316MTM0</accession>
<sequence>MSNRTQETKWRRLDNTAKLFPVITDESLSNVFRVSATLKEEIVPEILQEALEEIIVWFDGFNVRLRRGFFWYYFETNKKVPRVEEESTYPCKFIDPQSNQQFLFRVSYYKKRINFEVFHAITDGMGAMNFLKELTYHYIDLKKAQERGEKITLRPSRDCILDIEDSYLKNYKKVPNKPYKNKRAYQLNGDLLYLDTTSVIHGYINLNELKLKCKSKGVSITKYLTSVLIWCIYNEYMNKQENQDPISINVPINLRGFFDSTTTMNFFAVSSIEFFSKGCDHTLEEIIDIVSNQMDRNVAKERLEETISYNVSNEKKALIRFTPLALKYIILQIIYRRVSRGNTMTLSNLGNINVLPEYEDDIENFHFIIGVSKKQKMKCGVSSYKDKLEVSFTSVLADPYLQRAFFRTLSKEGISVTIESNGVINEKM</sequence>
<comment type="caution">
    <text evidence="1">The sequence shown here is derived from an EMBL/GenBank/DDBJ whole genome shotgun (WGS) entry which is preliminary data.</text>
</comment>
<organism evidence="1 2">
    <name type="scientific">Clostridium cadaveris</name>
    <dbReference type="NCBI Taxonomy" id="1529"/>
    <lineage>
        <taxon>Bacteria</taxon>
        <taxon>Bacillati</taxon>
        <taxon>Bacillota</taxon>
        <taxon>Clostridia</taxon>
        <taxon>Eubacteriales</taxon>
        <taxon>Clostridiaceae</taxon>
        <taxon>Clostridium</taxon>
    </lineage>
</organism>
<protein>
    <recommendedName>
        <fullName evidence="3">Alcohol acetyltransferase</fullName>
    </recommendedName>
</protein>
<dbReference type="EMBL" id="QAMZ01000003">
    <property type="protein sequence ID" value="PWL55770.1"/>
    <property type="molecule type" value="Genomic_DNA"/>
</dbReference>
<dbReference type="AlphaFoldDB" id="A0A316MTM0"/>
<evidence type="ECO:0000313" key="2">
    <source>
        <dbReference type="Proteomes" id="UP000246114"/>
    </source>
</evidence>
<evidence type="ECO:0008006" key="3">
    <source>
        <dbReference type="Google" id="ProtNLM"/>
    </source>
</evidence>
<dbReference type="Proteomes" id="UP000246114">
    <property type="component" value="Unassembled WGS sequence"/>
</dbReference>